<comment type="caution">
    <text evidence="1">The sequence shown here is derived from an EMBL/GenBank/DDBJ whole genome shotgun (WGS) entry which is preliminary data.</text>
</comment>
<dbReference type="AlphaFoldDB" id="A0A4Y2LJT8"/>
<protein>
    <submittedName>
        <fullName evidence="1">Uncharacterized protein</fullName>
    </submittedName>
</protein>
<reference evidence="1 2" key="1">
    <citation type="journal article" date="2019" name="Sci. Rep.">
        <title>Orb-weaving spider Araneus ventricosus genome elucidates the spidroin gene catalogue.</title>
        <authorList>
            <person name="Kono N."/>
            <person name="Nakamura H."/>
            <person name="Ohtoshi R."/>
            <person name="Moran D.A.P."/>
            <person name="Shinohara A."/>
            <person name="Yoshida Y."/>
            <person name="Fujiwara M."/>
            <person name="Mori M."/>
            <person name="Tomita M."/>
            <person name="Arakawa K."/>
        </authorList>
    </citation>
    <scope>NUCLEOTIDE SEQUENCE [LARGE SCALE GENOMIC DNA]</scope>
</reference>
<dbReference type="Proteomes" id="UP000499080">
    <property type="component" value="Unassembled WGS sequence"/>
</dbReference>
<feature type="non-terminal residue" evidence="1">
    <location>
        <position position="1"/>
    </location>
</feature>
<proteinExistence type="predicted"/>
<sequence>EPTDFDHVVPELNLPSSHLYLREFGGESLVLAKERLKAGTVLGTYKGHLQQSDTEDTNGLLKVNRSDGGSPIHVMLEDEGHWLKLMRTANLPTEANICLRISECNVMYNAQNAMLYGVGLRGLGGRATKCGYPGGTASTRMRSRQISKQILASPGDMAILEVELPTTGGGMYFLRVGSVMTIRTPASVLELLQRMSFRGS</sequence>
<dbReference type="EMBL" id="BGPR01119113">
    <property type="protein sequence ID" value="GBN14814.1"/>
    <property type="molecule type" value="Genomic_DNA"/>
</dbReference>
<keyword evidence="2" id="KW-1185">Reference proteome</keyword>
<accession>A0A4Y2LJT8</accession>
<dbReference type="InterPro" id="IPR046341">
    <property type="entry name" value="SET_dom_sf"/>
</dbReference>
<dbReference type="OrthoDB" id="8742770at2759"/>
<evidence type="ECO:0000313" key="2">
    <source>
        <dbReference type="Proteomes" id="UP000499080"/>
    </source>
</evidence>
<dbReference type="Gene3D" id="2.170.270.10">
    <property type="entry name" value="SET domain"/>
    <property type="match status" value="1"/>
</dbReference>
<gene>
    <name evidence="1" type="ORF">AVEN_130795_1</name>
</gene>
<name>A0A4Y2LJT8_ARAVE</name>
<evidence type="ECO:0000313" key="1">
    <source>
        <dbReference type="EMBL" id="GBN14814.1"/>
    </source>
</evidence>
<organism evidence="1 2">
    <name type="scientific">Araneus ventricosus</name>
    <name type="common">Orbweaver spider</name>
    <name type="synonym">Epeira ventricosa</name>
    <dbReference type="NCBI Taxonomy" id="182803"/>
    <lineage>
        <taxon>Eukaryota</taxon>
        <taxon>Metazoa</taxon>
        <taxon>Ecdysozoa</taxon>
        <taxon>Arthropoda</taxon>
        <taxon>Chelicerata</taxon>
        <taxon>Arachnida</taxon>
        <taxon>Araneae</taxon>
        <taxon>Araneomorphae</taxon>
        <taxon>Entelegynae</taxon>
        <taxon>Araneoidea</taxon>
        <taxon>Araneidae</taxon>
        <taxon>Araneus</taxon>
    </lineage>
</organism>